<dbReference type="InterPro" id="IPR004111">
    <property type="entry name" value="Repressor_TetR_C"/>
</dbReference>
<dbReference type="InterPro" id="IPR050109">
    <property type="entry name" value="HTH-type_TetR-like_transc_reg"/>
</dbReference>
<dbReference type="InterPro" id="IPR001647">
    <property type="entry name" value="HTH_TetR"/>
</dbReference>
<dbReference type="Pfam" id="PF02909">
    <property type="entry name" value="TetR_C_1"/>
    <property type="match status" value="1"/>
</dbReference>
<dbReference type="InterPro" id="IPR003012">
    <property type="entry name" value="Tet_transcr_reg_TetR"/>
</dbReference>
<feature type="region of interest" description="Disordered" evidence="6">
    <location>
        <begin position="1"/>
        <end position="29"/>
    </location>
</feature>
<reference evidence="8 9" key="1">
    <citation type="submission" date="2020-03" db="EMBL/GenBank/DDBJ databases">
        <title>WGS of actinomycetes isolated from Thailand.</title>
        <authorList>
            <person name="Thawai C."/>
        </authorList>
    </citation>
    <scope>NUCLEOTIDE SEQUENCE [LARGE SCALE GENOMIC DNA]</scope>
    <source>
        <strain evidence="8 9">PRB2-1</strain>
    </source>
</reference>
<dbReference type="RefSeq" id="WP_167985274.1">
    <property type="nucleotide sequence ID" value="NZ_JAATEJ010000021.1"/>
</dbReference>
<comment type="caution">
    <text evidence="8">The sequence shown here is derived from an EMBL/GenBank/DDBJ whole genome shotgun (WGS) entry which is preliminary data.</text>
</comment>
<feature type="DNA-binding region" description="H-T-H motif" evidence="5">
    <location>
        <begin position="57"/>
        <end position="76"/>
    </location>
</feature>
<dbReference type="PANTHER" id="PTHR30055">
    <property type="entry name" value="HTH-TYPE TRANSCRIPTIONAL REGULATOR RUTR"/>
    <property type="match status" value="1"/>
</dbReference>
<evidence type="ECO:0000256" key="6">
    <source>
        <dbReference type="SAM" id="MobiDB-lite"/>
    </source>
</evidence>
<dbReference type="Gene3D" id="1.10.357.10">
    <property type="entry name" value="Tetracycline Repressor, domain 2"/>
    <property type="match status" value="1"/>
</dbReference>
<dbReference type="InterPro" id="IPR009057">
    <property type="entry name" value="Homeodomain-like_sf"/>
</dbReference>
<evidence type="ECO:0000256" key="4">
    <source>
        <dbReference type="ARBA" id="ARBA00023163"/>
    </source>
</evidence>
<evidence type="ECO:0000313" key="9">
    <source>
        <dbReference type="Proteomes" id="UP000734511"/>
    </source>
</evidence>
<dbReference type="EMBL" id="JAATEJ010000021">
    <property type="protein sequence ID" value="NJP46419.1"/>
    <property type="molecule type" value="Genomic_DNA"/>
</dbReference>
<dbReference type="PANTHER" id="PTHR30055:SF151">
    <property type="entry name" value="TRANSCRIPTIONAL REGULATORY PROTEIN"/>
    <property type="match status" value="1"/>
</dbReference>
<feature type="domain" description="HTH tetR-type" evidence="7">
    <location>
        <begin position="34"/>
        <end position="94"/>
    </location>
</feature>
<evidence type="ECO:0000313" key="8">
    <source>
        <dbReference type="EMBL" id="NJP46419.1"/>
    </source>
</evidence>
<keyword evidence="1" id="KW-0678">Repressor</keyword>
<gene>
    <name evidence="8" type="ORF">HCN08_23850</name>
</gene>
<name>A0ABX0ZVV7_9ACTN</name>
<evidence type="ECO:0000256" key="3">
    <source>
        <dbReference type="ARBA" id="ARBA00023125"/>
    </source>
</evidence>
<dbReference type="Pfam" id="PF00440">
    <property type="entry name" value="TetR_N"/>
    <property type="match status" value="1"/>
</dbReference>
<keyword evidence="3 5" id="KW-0238">DNA-binding</keyword>
<dbReference type="PROSITE" id="PS50977">
    <property type="entry name" value="HTH_TETR_2"/>
    <property type="match status" value="1"/>
</dbReference>
<proteinExistence type="predicted"/>
<dbReference type="PRINTS" id="PR00400">
    <property type="entry name" value="TETREPRESSOR"/>
</dbReference>
<keyword evidence="4" id="KW-0804">Transcription</keyword>
<evidence type="ECO:0000256" key="5">
    <source>
        <dbReference type="PROSITE-ProRule" id="PRU00335"/>
    </source>
</evidence>
<organism evidence="8 9">
    <name type="scientific">Actinacidiphila epipremni</name>
    <dbReference type="NCBI Taxonomy" id="2053013"/>
    <lineage>
        <taxon>Bacteria</taxon>
        <taxon>Bacillati</taxon>
        <taxon>Actinomycetota</taxon>
        <taxon>Actinomycetes</taxon>
        <taxon>Kitasatosporales</taxon>
        <taxon>Streptomycetaceae</taxon>
        <taxon>Actinacidiphila</taxon>
    </lineage>
</organism>
<evidence type="ECO:0000256" key="1">
    <source>
        <dbReference type="ARBA" id="ARBA00022491"/>
    </source>
</evidence>
<evidence type="ECO:0000256" key="2">
    <source>
        <dbReference type="ARBA" id="ARBA00023015"/>
    </source>
</evidence>
<keyword evidence="9" id="KW-1185">Reference proteome</keyword>
<protein>
    <submittedName>
        <fullName evidence="8">TetR/AcrR family transcriptional regulator</fullName>
    </submittedName>
</protein>
<feature type="compositionally biased region" description="Low complexity" evidence="6">
    <location>
        <begin position="1"/>
        <end position="18"/>
    </location>
</feature>
<sequence length="250" mass="26732">MAQPSEQAAPAEPSGQAAPVPPWERPRRAAPRRVFTREAIVTAALHIIDTEGVDAMTMRRIAQELGTGPASLYAHVSGREDLIHLVLDRALTEVRCPPPDPQRWQEQIKDVLRLVRRVLVSHGDLARLLPEIGFPTGESVTVTSEAILAILASAGLPKQACAYGVDALSLYVSGIAAEEAVRARSADAGRPAGEALAGRADRYIAALPPDRFPMLTGMAAELTRDVGDERFEFGLDLLLTGLAALAPVRA</sequence>
<dbReference type="SUPFAM" id="SSF48498">
    <property type="entry name" value="Tetracyclin repressor-like, C-terminal domain"/>
    <property type="match status" value="1"/>
</dbReference>
<dbReference type="Proteomes" id="UP000734511">
    <property type="component" value="Unassembled WGS sequence"/>
</dbReference>
<evidence type="ECO:0000259" key="7">
    <source>
        <dbReference type="PROSITE" id="PS50977"/>
    </source>
</evidence>
<dbReference type="InterPro" id="IPR036271">
    <property type="entry name" value="Tet_transcr_reg_TetR-rel_C_sf"/>
</dbReference>
<accession>A0ABX0ZVV7</accession>
<keyword evidence="2" id="KW-0805">Transcription regulation</keyword>
<dbReference type="SUPFAM" id="SSF46689">
    <property type="entry name" value="Homeodomain-like"/>
    <property type="match status" value="1"/>
</dbReference>